<feature type="chain" id="PRO_5040536010" description="Alpha-mannosidase" evidence="11">
    <location>
        <begin position="20"/>
        <end position="999"/>
    </location>
</feature>
<dbReference type="GO" id="GO:0046872">
    <property type="term" value="F:metal ion binding"/>
    <property type="evidence" value="ECO:0007669"/>
    <property type="project" value="UniProtKB-KW"/>
</dbReference>
<dbReference type="FunFam" id="2.60.40.1180:FF:000018">
    <property type="entry name" value="Alpha-mannosidase"/>
    <property type="match status" value="1"/>
</dbReference>
<dbReference type="GO" id="GO:0004559">
    <property type="term" value="F:alpha-mannosidase activity"/>
    <property type="evidence" value="ECO:0007669"/>
    <property type="project" value="UniProtKB-EC"/>
</dbReference>
<keyword evidence="8" id="KW-1015">Disulfide bond</keyword>
<keyword evidence="10 11" id="KW-0326">Glycosidase</keyword>
<dbReference type="InterPro" id="IPR048534">
    <property type="entry name" value="Man2a1-like_dom"/>
</dbReference>
<evidence type="ECO:0000256" key="3">
    <source>
        <dbReference type="ARBA" id="ARBA00012752"/>
    </source>
</evidence>
<dbReference type="PANTHER" id="PTHR11607:SF3">
    <property type="entry name" value="LYSOSOMAL ALPHA-MANNOSIDASE"/>
    <property type="match status" value="1"/>
</dbReference>
<dbReference type="SMART" id="SM00872">
    <property type="entry name" value="Alpha-mann_mid"/>
    <property type="match status" value="1"/>
</dbReference>
<dbReference type="FunFam" id="1.20.1270.50:FF:000002">
    <property type="entry name" value="Alpha-mannosidase"/>
    <property type="match status" value="1"/>
</dbReference>
<evidence type="ECO:0000256" key="2">
    <source>
        <dbReference type="ARBA" id="ARBA00009792"/>
    </source>
</evidence>
<dbReference type="GO" id="GO:0030246">
    <property type="term" value="F:carbohydrate binding"/>
    <property type="evidence" value="ECO:0007669"/>
    <property type="project" value="InterPro"/>
</dbReference>
<dbReference type="Pfam" id="PF17677">
    <property type="entry name" value="Glyco_hydro38C2"/>
    <property type="match status" value="1"/>
</dbReference>
<keyword evidence="4 11" id="KW-0479">Metal-binding</keyword>
<protein>
    <recommendedName>
        <fullName evidence="3 11">Alpha-mannosidase</fullName>
        <ecNumber evidence="11">3.2.1.-</ecNumber>
    </recommendedName>
</protein>
<evidence type="ECO:0000256" key="4">
    <source>
        <dbReference type="ARBA" id="ARBA00022723"/>
    </source>
</evidence>
<dbReference type="InterPro" id="IPR013780">
    <property type="entry name" value="Glyco_hydro_b"/>
</dbReference>
<keyword evidence="5 11" id="KW-0732">Signal</keyword>
<dbReference type="InterPro" id="IPR028995">
    <property type="entry name" value="Glyco_hydro_57/38_cen_sf"/>
</dbReference>
<evidence type="ECO:0000256" key="6">
    <source>
        <dbReference type="ARBA" id="ARBA00022801"/>
    </source>
</evidence>
<evidence type="ECO:0000256" key="8">
    <source>
        <dbReference type="ARBA" id="ARBA00023157"/>
    </source>
</evidence>
<dbReference type="OrthoDB" id="2016903at2759"/>
<keyword evidence="14" id="KW-1185">Reference proteome</keyword>
<dbReference type="Proteomes" id="UP001152799">
    <property type="component" value="Chromosome 10"/>
</dbReference>
<dbReference type="AlphaFoldDB" id="A0A9N9MC26"/>
<dbReference type="Gene3D" id="2.60.40.1360">
    <property type="match status" value="1"/>
</dbReference>
<accession>A0A9N9MC26</accession>
<dbReference type="Pfam" id="PF09261">
    <property type="entry name" value="Alpha-mann_mid"/>
    <property type="match status" value="1"/>
</dbReference>
<proteinExistence type="inferred from homology"/>
<dbReference type="PANTHER" id="PTHR11607">
    <property type="entry name" value="ALPHA-MANNOSIDASE"/>
    <property type="match status" value="1"/>
</dbReference>
<evidence type="ECO:0000259" key="12">
    <source>
        <dbReference type="SMART" id="SM00872"/>
    </source>
</evidence>
<dbReference type="InterPro" id="IPR041147">
    <property type="entry name" value="GH38_C"/>
</dbReference>
<dbReference type="Gene3D" id="1.20.1270.50">
    <property type="entry name" value="Glycoside hydrolase family 38, central domain"/>
    <property type="match status" value="2"/>
</dbReference>
<keyword evidence="9" id="KW-0325">Glycoprotein</keyword>
<dbReference type="InterPro" id="IPR000602">
    <property type="entry name" value="Glyco_hydro_38_N"/>
</dbReference>
<keyword evidence="6 11" id="KW-0378">Hydrolase</keyword>
<dbReference type="InterPro" id="IPR011682">
    <property type="entry name" value="Glyco_hydro_38_C"/>
</dbReference>
<evidence type="ECO:0000256" key="7">
    <source>
        <dbReference type="ARBA" id="ARBA00022833"/>
    </source>
</evidence>
<dbReference type="CDD" id="cd10810">
    <property type="entry name" value="GH38N_AMII_LAM_like"/>
    <property type="match status" value="1"/>
</dbReference>
<evidence type="ECO:0000256" key="1">
    <source>
        <dbReference type="ARBA" id="ARBA00000365"/>
    </source>
</evidence>
<keyword evidence="7 11" id="KW-0862">Zinc</keyword>
<dbReference type="FunFam" id="1.20.1270.50:FF:000003">
    <property type="entry name" value="Alpha-mannosidase"/>
    <property type="match status" value="1"/>
</dbReference>
<evidence type="ECO:0000256" key="11">
    <source>
        <dbReference type="RuleBase" id="RU361199"/>
    </source>
</evidence>
<evidence type="ECO:0000256" key="5">
    <source>
        <dbReference type="ARBA" id="ARBA00022729"/>
    </source>
</evidence>
<dbReference type="Pfam" id="PF07748">
    <property type="entry name" value="Glyco_hydro_38C"/>
    <property type="match status" value="1"/>
</dbReference>
<dbReference type="SUPFAM" id="SSF74650">
    <property type="entry name" value="Galactose mutarotase-like"/>
    <property type="match status" value="1"/>
</dbReference>
<comment type="catalytic activity">
    <reaction evidence="1">
        <text>Hydrolysis of terminal, non-reducing alpha-D-mannose residues in alpha-D-mannosides.</text>
        <dbReference type="EC" id="3.2.1.24"/>
    </reaction>
</comment>
<dbReference type="InterPro" id="IPR011330">
    <property type="entry name" value="Glyco_hydro/deAcase_b/a-brl"/>
</dbReference>
<dbReference type="Pfam" id="PF01074">
    <property type="entry name" value="Glyco_hydro_38N"/>
    <property type="match status" value="1"/>
</dbReference>
<dbReference type="InterPro" id="IPR015341">
    <property type="entry name" value="Glyco_hydro_38_cen"/>
</dbReference>
<dbReference type="InterPro" id="IPR011013">
    <property type="entry name" value="Gal_mutarotase_sf_dom"/>
</dbReference>
<dbReference type="SUPFAM" id="SSF88688">
    <property type="entry name" value="Families 57/38 glycoside transferase middle domain"/>
    <property type="match status" value="1"/>
</dbReference>
<evidence type="ECO:0000313" key="14">
    <source>
        <dbReference type="Proteomes" id="UP001152799"/>
    </source>
</evidence>
<dbReference type="InterPro" id="IPR050843">
    <property type="entry name" value="Glycosyl_Hydrlase_38"/>
</dbReference>
<dbReference type="InterPro" id="IPR027291">
    <property type="entry name" value="Glyco_hydro_38_N_sf"/>
</dbReference>
<evidence type="ECO:0000256" key="9">
    <source>
        <dbReference type="ARBA" id="ARBA00023180"/>
    </source>
</evidence>
<evidence type="ECO:0000256" key="10">
    <source>
        <dbReference type="ARBA" id="ARBA00023295"/>
    </source>
</evidence>
<dbReference type="Gene3D" id="2.70.98.30">
    <property type="entry name" value="Golgi alpha-mannosidase II, domain 4"/>
    <property type="match status" value="1"/>
</dbReference>
<dbReference type="Gene3D" id="2.60.40.1180">
    <property type="entry name" value="Golgi alpha-mannosidase II"/>
    <property type="match status" value="1"/>
</dbReference>
<dbReference type="EC" id="3.2.1.-" evidence="11"/>
<dbReference type="EMBL" id="OU892286">
    <property type="protein sequence ID" value="CAG9761788.1"/>
    <property type="molecule type" value="Genomic_DNA"/>
</dbReference>
<comment type="similarity">
    <text evidence="2 11">Belongs to the glycosyl hydrolase 38 family.</text>
</comment>
<comment type="cofactor">
    <cofactor evidence="11">
        <name>Zn(2+)</name>
        <dbReference type="ChEBI" id="CHEBI:29105"/>
    </cofactor>
    <text evidence="11">Binds 1 zinc ion per subunit.</text>
</comment>
<dbReference type="Pfam" id="PF21260">
    <property type="entry name" value="Laman-like_dom"/>
    <property type="match status" value="1"/>
</dbReference>
<dbReference type="GO" id="GO:0006013">
    <property type="term" value="P:mannose metabolic process"/>
    <property type="evidence" value="ECO:0007669"/>
    <property type="project" value="InterPro"/>
</dbReference>
<dbReference type="FunFam" id="3.20.110.10:FF:000001">
    <property type="entry name" value="Alpha-mannosidase"/>
    <property type="match status" value="1"/>
</dbReference>
<reference evidence="13" key="1">
    <citation type="submission" date="2022-01" db="EMBL/GenBank/DDBJ databases">
        <authorList>
            <person name="King R."/>
        </authorList>
    </citation>
    <scope>NUCLEOTIDE SEQUENCE</scope>
</reference>
<organism evidence="13 14">
    <name type="scientific">Ceutorhynchus assimilis</name>
    <name type="common">cabbage seed weevil</name>
    <dbReference type="NCBI Taxonomy" id="467358"/>
    <lineage>
        <taxon>Eukaryota</taxon>
        <taxon>Metazoa</taxon>
        <taxon>Ecdysozoa</taxon>
        <taxon>Arthropoda</taxon>
        <taxon>Hexapoda</taxon>
        <taxon>Insecta</taxon>
        <taxon>Pterygota</taxon>
        <taxon>Neoptera</taxon>
        <taxon>Endopterygota</taxon>
        <taxon>Coleoptera</taxon>
        <taxon>Polyphaga</taxon>
        <taxon>Cucujiformia</taxon>
        <taxon>Curculionidae</taxon>
        <taxon>Ceutorhynchinae</taxon>
        <taxon>Ceutorhynchus</taxon>
    </lineage>
</organism>
<feature type="signal peptide" evidence="11">
    <location>
        <begin position="1"/>
        <end position="19"/>
    </location>
</feature>
<feature type="domain" description="Glycoside hydrolase family 38 central" evidence="12">
    <location>
        <begin position="363"/>
        <end position="438"/>
    </location>
</feature>
<name>A0A9N9MC26_9CUCU</name>
<sequence>MRTRFSLQLLALIVTLVQCKSNCGYQSCHPIKDGYINVHLIPHSHDDVGWVKTVDQFYYGTNNFDYRASVQTIYDNVLKAVQKNKQRRFIYVESAFFWKWWQEQNESERNQLQQLVNSGQIEFAGGGWSMNDEAVVNYQSVIDQMSWGLKKLNDSFGDCGRPKAGWQIDPFGHSNEMASIFAGLGYDGVILGRIDYEDKSIRLENRSMEMVWRGSRSLGRQTDIFTTTLYNHYDAPAGFCFDILCEDSNLVDDPYSPEYNIDVKAEEFISEHIKDSIKSFQTNNVIVPMGRDFAYQEAETWFRNIDKLIKYINNHETFEGKKYNLLYSTPSCYIAAVQKQSKGILTSPLKLDDFFPYATDPHAYWTGYYTSRPTLKRYERLGNNFLQVCKQLFALAHLPSEFEPRLDSLREAMGVMQHHDAITGTEKETVAYDYARLLHIGINDCENVTSEALSYFTNIEANDFNTCLLTNISQCALTETHDKFVVTVYNPLSRLVSKYVRLPVNGNSFSITGPDGNNVHSQILPTPIGIMNIPSGRQTSASLELIFEAQDIPPLGFKSFYVQKKNGDDVTREDLSLDFSYFNGKGVGFTIDPSTGLVDSLEMNNVLLELEQKFWFYNGSDSFMDFSSKPSGAYVFRPDTLSPIKKVSDTAAFEVYRGDLVTEVRQTFSEYVSQTVRIYANEKFVEFDWVIGPIKTEMNWPSNGKEVISRFTTSLNSESTFYTDSNGRELMKRQRNQRPSWNVTVLENESSNYYPVTSKILIRDEEANLEFAVLTDRAEGGSSLADGEIELMLLRSCVTDDQFGVNEALMEVAYDLPIVARGSHYVTLGNIESEPTIASIENEIATQKLLDSWIFLSVPTETTFADYEKAHPMQFSGLKKSLPQNVHIMTLEPWTKSSYLLRLEHVFEIEQDSTLSEPVTVDLKQDLFTSFELKSIRETTLGANQWLKDNKRLNFKSAFQSDEEDLSKTKRSNALNNEFSVELKPMEIRTFIVEVVSKL</sequence>
<gene>
    <name evidence="13" type="ORF">CEUTPL_LOCUS2481</name>
</gene>
<dbReference type="FunFam" id="2.70.98.30:FF:000003">
    <property type="entry name" value="Alpha-mannosidase"/>
    <property type="match status" value="1"/>
</dbReference>
<dbReference type="SUPFAM" id="SSF88713">
    <property type="entry name" value="Glycoside hydrolase/deacetylase"/>
    <property type="match status" value="1"/>
</dbReference>
<evidence type="ECO:0000313" key="13">
    <source>
        <dbReference type="EMBL" id="CAG9761788.1"/>
    </source>
</evidence>
<dbReference type="Gene3D" id="3.20.110.10">
    <property type="entry name" value="Glycoside hydrolase 38, N terminal domain"/>
    <property type="match status" value="1"/>
</dbReference>
<dbReference type="InterPro" id="IPR037094">
    <property type="entry name" value="Glyco_hydro_38_cen_sf"/>
</dbReference>
<dbReference type="GO" id="GO:0005764">
    <property type="term" value="C:lysosome"/>
    <property type="evidence" value="ECO:0007669"/>
    <property type="project" value="TreeGrafter"/>
</dbReference>